<sequence length="413" mass="47568">MEIYLFNVVLFLALIFVINIINIINIENFILLYVINWVFISLNVSLIFGYYISIISLFVPILFCLVFISPFYIVRFFLNDNIRSVSYSTVYNNKILSKYITVINIIGIVGIMSQINQFGFGLSISEIAIMTSEARYANENVNKIQILANGFIFALFFIYGFMGVEIKNHKKGLFLSILIILMISIVTSSKAALIMCIAFYITGLILINVFSKSIINLKHKIKLIIYFLLSLIIILLVSIIIQIFRYGTNLDISTIIYNSDKIFIYAFGQFSAFGVWFDNNINYIDNITYGNGLFTGIYSLIFGHQRVAGYYDTFTYIAVDKYTNVFTLSRFIIQDFTMLGAFLFLFFCGFISSIIKFFFSRYVNFLIIYFSVLLVEVIFGFSTSILSYNVVLFSFLIIYVFFINSIKVSKDLN</sequence>
<dbReference type="NCBIfam" id="TIGR04370">
    <property type="entry name" value="glyco_rpt_poly"/>
    <property type="match status" value="1"/>
</dbReference>
<reference evidence="2" key="1">
    <citation type="submission" date="2019-11" db="EMBL/GenBank/DDBJ databases">
        <title>Comparative genomics of photobacteria reveal adaptation to distinct habitats.</title>
        <authorList>
            <person name="Fuertes-Perez S."/>
            <person name="Hilgarth M."/>
            <person name="Vogel R.F."/>
        </authorList>
    </citation>
    <scope>NUCLEOTIDE SEQUENCE</scope>
    <source>
        <strain evidence="2">TMW2.2145</strain>
    </source>
</reference>
<feature type="transmembrane region" description="Helical" evidence="1">
    <location>
        <begin position="336"/>
        <end position="355"/>
    </location>
</feature>
<keyword evidence="1" id="KW-1133">Transmembrane helix</keyword>
<proteinExistence type="predicted"/>
<dbReference type="Proteomes" id="UP000813876">
    <property type="component" value="Unassembled WGS sequence"/>
</dbReference>
<dbReference type="AlphaFoldDB" id="A0AAW4ZU84"/>
<evidence type="ECO:0000313" key="3">
    <source>
        <dbReference type="Proteomes" id="UP000813876"/>
    </source>
</evidence>
<evidence type="ECO:0000256" key="1">
    <source>
        <dbReference type="SAM" id="Phobius"/>
    </source>
</evidence>
<comment type="caution">
    <text evidence="2">The sequence shown here is derived from an EMBL/GenBank/DDBJ whole genome shotgun (WGS) entry which is preliminary data.</text>
</comment>
<organism evidence="2 3">
    <name type="scientific">Photobacterium phosphoreum</name>
    <dbReference type="NCBI Taxonomy" id="659"/>
    <lineage>
        <taxon>Bacteria</taxon>
        <taxon>Pseudomonadati</taxon>
        <taxon>Pseudomonadota</taxon>
        <taxon>Gammaproteobacteria</taxon>
        <taxon>Vibrionales</taxon>
        <taxon>Vibrionaceae</taxon>
        <taxon>Photobacterium</taxon>
    </lineage>
</organism>
<feature type="transmembrane region" description="Helical" evidence="1">
    <location>
        <begin position="31"/>
        <end position="52"/>
    </location>
</feature>
<feature type="transmembrane region" description="Helical" evidence="1">
    <location>
        <begin position="144"/>
        <end position="164"/>
    </location>
</feature>
<gene>
    <name evidence="2" type="ORF">GLP33_03695</name>
</gene>
<evidence type="ECO:0000313" key="2">
    <source>
        <dbReference type="EMBL" id="MCF2300829.1"/>
    </source>
</evidence>
<feature type="transmembrane region" description="Helical" evidence="1">
    <location>
        <begin position="171"/>
        <end position="186"/>
    </location>
</feature>
<feature type="transmembrane region" description="Helical" evidence="1">
    <location>
        <begin position="223"/>
        <end position="244"/>
    </location>
</feature>
<dbReference type="EMBL" id="WMCP01000002">
    <property type="protein sequence ID" value="MCF2300829.1"/>
    <property type="molecule type" value="Genomic_DNA"/>
</dbReference>
<protein>
    <submittedName>
        <fullName evidence="2">Oligosaccharide repeat unit polymerase</fullName>
    </submittedName>
</protein>
<feature type="transmembrane region" description="Helical" evidence="1">
    <location>
        <begin position="6"/>
        <end position="24"/>
    </location>
</feature>
<feature type="transmembrane region" description="Helical" evidence="1">
    <location>
        <begin position="192"/>
        <end position="211"/>
    </location>
</feature>
<feature type="transmembrane region" description="Helical" evidence="1">
    <location>
        <begin position="385"/>
        <end position="403"/>
    </location>
</feature>
<name>A0AAW4ZU84_PHOPO</name>
<keyword evidence="1" id="KW-0472">Membrane</keyword>
<feature type="transmembrane region" description="Helical" evidence="1">
    <location>
        <begin position="58"/>
        <end position="78"/>
    </location>
</feature>
<feature type="transmembrane region" description="Helical" evidence="1">
    <location>
        <begin position="362"/>
        <end position="379"/>
    </location>
</feature>
<dbReference type="RefSeq" id="WP_232581010.1">
    <property type="nucleotide sequence ID" value="NZ_WMCP01000002.1"/>
</dbReference>
<feature type="transmembrane region" description="Helical" evidence="1">
    <location>
        <begin position="99"/>
        <end position="124"/>
    </location>
</feature>
<accession>A0AAW4ZU84</accession>
<keyword evidence="1" id="KW-0812">Transmembrane</keyword>